<dbReference type="Bgee" id="ENSPREG00000020852">
    <property type="expression patterns" value="Expressed in caudal fin and 1 other cell type or tissue"/>
</dbReference>
<keyword evidence="7" id="KW-1185">Reference proteome</keyword>
<dbReference type="InterPro" id="IPR017907">
    <property type="entry name" value="Znf_RING_CS"/>
</dbReference>
<dbReference type="Gene3D" id="3.30.40.10">
    <property type="entry name" value="Zinc/RING finger domain, C3HC4 (zinc finger)"/>
    <property type="match status" value="1"/>
</dbReference>
<evidence type="ECO:0000256" key="2">
    <source>
        <dbReference type="ARBA" id="ARBA00022771"/>
    </source>
</evidence>
<evidence type="ECO:0000256" key="1">
    <source>
        <dbReference type="ARBA" id="ARBA00022723"/>
    </source>
</evidence>
<reference evidence="7" key="1">
    <citation type="submission" date="2013-11" db="EMBL/GenBank/DDBJ databases">
        <title>The genomic landscape of the Guanapo guppy.</title>
        <authorList>
            <person name="Kuenstner A."/>
            <person name="Dreyer C."/>
        </authorList>
    </citation>
    <scope>NUCLEOTIDE SEQUENCE</scope>
    <source>
        <strain evidence="7">Guanapo</strain>
    </source>
</reference>
<protein>
    <recommendedName>
        <fullName evidence="5">RING-type domain-containing protein</fullName>
    </recommendedName>
</protein>
<keyword evidence="3" id="KW-0862">Zinc</keyword>
<dbReference type="PANTHER" id="PTHR23327:SF51">
    <property type="entry name" value="TRANSCRIPTIONAL REGULATOR OF YEAST FORM ADHERENCE 3"/>
    <property type="match status" value="1"/>
</dbReference>
<dbReference type="Ensembl" id="ENSPRET00000031142.1">
    <property type="protein sequence ID" value="ENSPREP00000030792.1"/>
    <property type="gene ID" value="ENSPREG00000020852.1"/>
</dbReference>
<keyword evidence="1" id="KW-0479">Metal-binding</keyword>
<reference evidence="6" key="2">
    <citation type="submission" date="2025-08" db="UniProtKB">
        <authorList>
            <consortium name="Ensembl"/>
        </authorList>
    </citation>
    <scope>IDENTIFICATION</scope>
    <source>
        <strain evidence="6">Guanapo</strain>
    </source>
</reference>
<organism evidence="6 7">
    <name type="scientific">Poecilia reticulata</name>
    <name type="common">Guppy</name>
    <name type="synonym">Acanthophacelus reticulatus</name>
    <dbReference type="NCBI Taxonomy" id="8081"/>
    <lineage>
        <taxon>Eukaryota</taxon>
        <taxon>Metazoa</taxon>
        <taxon>Chordata</taxon>
        <taxon>Craniata</taxon>
        <taxon>Vertebrata</taxon>
        <taxon>Euteleostomi</taxon>
        <taxon>Actinopterygii</taxon>
        <taxon>Neopterygii</taxon>
        <taxon>Teleostei</taxon>
        <taxon>Neoteleostei</taxon>
        <taxon>Acanthomorphata</taxon>
        <taxon>Ovalentaria</taxon>
        <taxon>Atherinomorphae</taxon>
        <taxon>Cyprinodontiformes</taxon>
        <taxon>Poeciliidae</taxon>
        <taxon>Poeciliinae</taxon>
        <taxon>Poecilia</taxon>
    </lineage>
</organism>
<proteinExistence type="predicted"/>
<dbReference type="Pfam" id="PF13445">
    <property type="entry name" value="zf-RING_UBOX"/>
    <property type="match status" value="1"/>
</dbReference>
<evidence type="ECO:0000313" key="6">
    <source>
        <dbReference type="Ensembl" id="ENSPREP00000030792.1"/>
    </source>
</evidence>
<dbReference type="SMART" id="SM00184">
    <property type="entry name" value="RING"/>
    <property type="match status" value="1"/>
</dbReference>
<evidence type="ECO:0000259" key="5">
    <source>
        <dbReference type="PROSITE" id="PS50089"/>
    </source>
</evidence>
<dbReference type="InterPro" id="IPR001841">
    <property type="entry name" value="Znf_RING"/>
</dbReference>
<dbReference type="PROSITE" id="PS00518">
    <property type="entry name" value="ZF_RING_1"/>
    <property type="match status" value="1"/>
</dbReference>
<accession>A0A3P9Q9F5</accession>
<dbReference type="InterPro" id="IPR027370">
    <property type="entry name" value="Znf-RING_euk"/>
</dbReference>
<dbReference type="InterPro" id="IPR013083">
    <property type="entry name" value="Znf_RING/FYVE/PHD"/>
</dbReference>
<name>A0A3P9Q9F5_POERE</name>
<keyword evidence="2 4" id="KW-0863">Zinc-finger</keyword>
<dbReference type="PROSITE" id="PS50089">
    <property type="entry name" value="ZF_RING_2"/>
    <property type="match status" value="1"/>
</dbReference>
<dbReference type="GeneTree" id="ENSGT00940000177550"/>
<dbReference type="PANTHER" id="PTHR23327">
    <property type="entry name" value="RING FINGER PROTEIN 127"/>
    <property type="match status" value="1"/>
</dbReference>
<evidence type="ECO:0000256" key="3">
    <source>
        <dbReference type="ARBA" id="ARBA00022833"/>
    </source>
</evidence>
<evidence type="ECO:0000313" key="7">
    <source>
        <dbReference type="Proteomes" id="UP000242638"/>
    </source>
</evidence>
<sequence length="120" mass="13928">INDCFLEKHLTCPICMETFTDPVTTSCGHSFCMRCLELSIASFQVDDACPLCKKHLRKAPKVNNVLRDIVQEVKNTLSQTFTGLQRDIVQAIRRRCLARFALVFYRIKSRTPRRSYKRES</sequence>
<feature type="domain" description="RING-type" evidence="5">
    <location>
        <begin position="12"/>
        <end position="53"/>
    </location>
</feature>
<evidence type="ECO:0000256" key="4">
    <source>
        <dbReference type="PROSITE-ProRule" id="PRU00175"/>
    </source>
</evidence>
<dbReference type="AlphaFoldDB" id="A0A3P9Q9F5"/>
<dbReference type="Proteomes" id="UP000242638">
    <property type="component" value="Unassembled WGS sequence"/>
</dbReference>
<dbReference type="SUPFAM" id="SSF57850">
    <property type="entry name" value="RING/U-box"/>
    <property type="match status" value="1"/>
</dbReference>
<reference evidence="6" key="3">
    <citation type="submission" date="2025-09" db="UniProtKB">
        <authorList>
            <consortium name="Ensembl"/>
        </authorList>
    </citation>
    <scope>IDENTIFICATION</scope>
    <source>
        <strain evidence="6">Guanapo</strain>
    </source>
</reference>
<dbReference type="GO" id="GO:0008270">
    <property type="term" value="F:zinc ion binding"/>
    <property type="evidence" value="ECO:0007669"/>
    <property type="project" value="UniProtKB-KW"/>
</dbReference>